<dbReference type="PANTHER" id="PTHR42973:SF39">
    <property type="entry name" value="FAD-BINDING PCMH-TYPE DOMAIN-CONTAINING PROTEIN"/>
    <property type="match status" value="1"/>
</dbReference>
<dbReference type="InterPro" id="IPR012951">
    <property type="entry name" value="BBE"/>
</dbReference>
<feature type="signal peptide" evidence="6">
    <location>
        <begin position="1"/>
        <end position="21"/>
    </location>
</feature>
<dbReference type="InterPro" id="IPR016166">
    <property type="entry name" value="FAD-bd_PCMH"/>
</dbReference>
<keyword evidence="6" id="KW-0732">Signal</keyword>
<reference evidence="8" key="1">
    <citation type="submission" date="2023-06" db="EMBL/GenBank/DDBJ databases">
        <title>Multi-omics analyses reveal the molecular pathogenesis toolkit of Lasiodiplodia hormozganensis, a cross-kingdom pathogen.</title>
        <authorList>
            <person name="Felix C."/>
            <person name="Meneses R."/>
            <person name="Goncalves M.F.M."/>
            <person name="Tilleman L."/>
            <person name="Duarte A.S."/>
            <person name="Jorrin-Novo J.V."/>
            <person name="Van De Peer Y."/>
            <person name="Deforce D."/>
            <person name="Van Nieuwerburgh F."/>
            <person name="Esteves A.C."/>
            <person name="Alves A."/>
        </authorList>
    </citation>
    <scope>NUCLEOTIDE SEQUENCE</scope>
    <source>
        <strain evidence="8">CBS 339.90</strain>
    </source>
</reference>
<evidence type="ECO:0000256" key="2">
    <source>
        <dbReference type="ARBA" id="ARBA00005466"/>
    </source>
</evidence>
<organism evidence="8 9">
    <name type="scientific">Lasiodiplodia hormozganensis</name>
    <dbReference type="NCBI Taxonomy" id="869390"/>
    <lineage>
        <taxon>Eukaryota</taxon>
        <taxon>Fungi</taxon>
        <taxon>Dikarya</taxon>
        <taxon>Ascomycota</taxon>
        <taxon>Pezizomycotina</taxon>
        <taxon>Dothideomycetes</taxon>
        <taxon>Dothideomycetes incertae sedis</taxon>
        <taxon>Botryosphaeriales</taxon>
        <taxon>Botryosphaeriaceae</taxon>
        <taxon>Lasiodiplodia</taxon>
    </lineage>
</organism>
<dbReference type="InterPro" id="IPR050416">
    <property type="entry name" value="FAD-linked_Oxidoreductase"/>
</dbReference>
<protein>
    <submittedName>
        <fullName evidence="8">FAD-linked oxidoreductase ZEB1</fullName>
    </submittedName>
</protein>
<evidence type="ECO:0000256" key="3">
    <source>
        <dbReference type="ARBA" id="ARBA00022630"/>
    </source>
</evidence>
<keyword evidence="5" id="KW-0560">Oxidoreductase</keyword>
<name>A0AA39Z3N3_9PEZI</name>
<keyword evidence="9" id="KW-1185">Reference proteome</keyword>
<dbReference type="PROSITE" id="PS51387">
    <property type="entry name" value="FAD_PCMH"/>
    <property type="match status" value="1"/>
</dbReference>
<feature type="chain" id="PRO_5041239855" evidence="6">
    <location>
        <begin position="22"/>
        <end position="599"/>
    </location>
</feature>
<dbReference type="InterPro" id="IPR036318">
    <property type="entry name" value="FAD-bd_PCMH-like_sf"/>
</dbReference>
<dbReference type="GO" id="GO:0016491">
    <property type="term" value="F:oxidoreductase activity"/>
    <property type="evidence" value="ECO:0007669"/>
    <property type="project" value="UniProtKB-KW"/>
</dbReference>
<sequence>MATATVRSLLIFSIFAPLSAATQSCKCVPTEPCWPSDSEWAAFNTTISGRLIRTTLPASVCYPSEPDYDRAACDALMPEWQTSEFHSNDPTSIPGPSYANNSCNPIYANGTNLYGDTTAGSRGCHIGKYPPYVVNATEAAHVQAAVKFATEHNLRLNVKNTGHSSMRAVAYASLSIWTHNMKTATFHPRSSFTPAGCPNTTTHMAATIGAGSQGRDVAALATAHDAIMVTGTSDDVGVLGWSSGGGHGFFTGTHGMGADNILQATVVTLSGNILVASECQNADLFWALRGGGGGTYGVVVDVTMKAYAMPSTNTIVFTVTQRNGTSGQDWWRVVAEWHARLPALKDSGVEGYYIVNGPRAGEVGGVTLTGTLFLHGAPNGTARAAWEGAVGEVLGRAEAEGLVDVEVVYRHFAKWSEFYETVPSIGSAGGGGGARTSRLLTRRALTEDVDLLAEVLEYTGPRNAPEKGGVSNFGISGSMVASPVAVNSSLNPAWRDTVVHFIVSNSWDDSLPEEKAHEAQDDMTNDRGNALRQLAPESGAYWNEADKDEPDWQRSLYGPNYAELSAIKKKYDPSTLLWCEKCVESELWSEREDGRLCRN</sequence>
<gene>
    <name evidence="8" type="primary">ZEB1_3</name>
    <name evidence="8" type="ORF">DIS24_g1129</name>
</gene>
<evidence type="ECO:0000256" key="1">
    <source>
        <dbReference type="ARBA" id="ARBA00001974"/>
    </source>
</evidence>
<dbReference type="SUPFAM" id="SSF56176">
    <property type="entry name" value="FAD-binding/transporter-associated domain-like"/>
    <property type="match status" value="1"/>
</dbReference>
<accession>A0AA39Z3N3</accession>
<comment type="caution">
    <text evidence="8">The sequence shown here is derived from an EMBL/GenBank/DDBJ whole genome shotgun (WGS) entry which is preliminary data.</text>
</comment>
<dbReference type="Gene3D" id="3.30.465.10">
    <property type="match status" value="2"/>
</dbReference>
<comment type="similarity">
    <text evidence="2">Belongs to the oxygen-dependent FAD-linked oxidoreductase family.</text>
</comment>
<dbReference type="InterPro" id="IPR016169">
    <property type="entry name" value="FAD-bd_PCMH_sub2"/>
</dbReference>
<evidence type="ECO:0000313" key="8">
    <source>
        <dbReference type="EMBL" id="KAK0663556.1"/>
    </source>
</evidence>
<dbReference type="EMBL" id="JAUJDW010000003">
    <property type="protein sequence ID" value="KAK0663556.1"/>
    <property type="molecule type" value="Genomic_DNA"/>
</dbReference>
<feature type="domain" description="FAD-binding PCMH-type" evidence="7">
    <location>
        <begin position="126"/>
        <end position="309"/>
    </location>
</feature>
<dbReference type="PROSITE" id="PS51257">
    <property type="entry name" value="PROKAR_LIPOPROTEIN"/>
    <property type="match status" value="1"/>
</dbReference>
<dbReference type="AlphaFoldDB" id="A0AA39Z3N3"/>
<dbReference type="InterPro" id="IPR006094">
    <property type="entry name" value="Oxid_FAD_bind_N"/>
</dbReference>
<evidence type="ECO:0000313" key="9">
    <source>
        <dbReference type="Proteomes" id="UP001175001"/>
    </source>
</evidence>
<dbReference type="Pfam" id="PF01565">
    <property type="entry name" value="FAD_binding_4"/>
    <property type="match status" value="1"/>
</dbReference>
<dbReference type="Proteomes" id="UP001175001">
    <property type="component" value="Unassembled WGS sequence"/>
</dbReference>
<evidence type="ECO:0000256" key="6">
    <source>
        <dbReference type="SAM" id="SignalP"/>
    </source>
</evidence>
<comment type="cofactor">
    <cofactor evidence="1">
        <name>FAD</name>
        <dbReference type="ChEBI" id="CHEBI:57692"/>
    </cofactor>
</comment>
<proteinExistence type="inferred from homology"/>
<keyword evidence="4" id="KW-0274">FAD</keyword>
<dbReference type="PANTHER" id="PTHR42973">
    <property type="entry name" value="BINDING OXIDOREDUCTASE, PUTATIVE (AFU_ORTHOLOGUE AFUA_1G17690)-RELATED"/>
    <property type="match status" value="1"/>
</dbReference>
<keyword evidence="3" id="KW-0285">Flavoprotein</keyword>
<dbReference type="GO" id="GO:0071949">
    <property type="term" value="F:FAD binding"/>
    <property type="evidence" value="ECO:0007669"/>
    <property type="project" value="InterPro"/>
</dbReference>
<evidence type="ECO:0000259" key="7">
    <source>
        <dbReference type="PROSITE" id="PS51387"/>
    </source>
</evidence>
<evidence type="ECO:0000256" key="4">
    <source>
        <dbReference type="ARBA" id="ARBA00022827"/>
    </source>
</evidence>
<dbReference type="Pfam" id="PF08031">
    <property type="entry name" value="BBE"/>
    <property type="match status" value="1"/>
</dbReference>
<evidence type="ECO:0000256" key="5">
    <source>
        <dbReference type="ARBA" id="ARBA00023002"/>
    </source>
</evidence>